<evidence type="ECO:0000313" key="2">
    <source>
        <dbReference type="Proteomes" id="UP000195139"/>
    </source>
</evidence>
<dbReference type="Proteomes" id="UP000195139">
    <property type="component" value="Unassembled WGS sequence"/>
</dbReference>
<gene>
    <name evidence="1" type="ORF">A5880_002871</name>
</gene>
<sequence>MIEDSISRYIVTDNNKADLLWQFINSRDFHANEVEDVEMFLKEILDKKDETDLGRVDCFKIKQLTESLELLIEHLR</sequence>
<evidence type="ECO:0000313" key="1">
    <source>
        <dbReference type="EMBL" id="MEI5995281.1"/>
    </source>
</evidence>
<reference evidence="1" key="1">
    <citation type="submission" date="2018-07" db="EMBL/GenBank/DDBJ databases">
        <title>The Genome Sequence of Enterococcus sp. DIV0659b.</title>
        <authorList>
            <consortium name="The Broad Institute Genomics Platform"/>
            <consortium name="The Broad Institute Genomic Center for Infectious Diseases"/>
            <person name="Earl A."/>
            <person name="Manson A."/>
            <person name="Schwartman J."/>
            <person name="Gilmore M."/>
            <person name="Abouelleil A."/>
            <person name="Cao P."/>
            <person name="Chapman S."/>
            <person name="Cusick C."/>
            <person name="Shea T."/>
            <person name="Young S."/>
            <person name="Neafsey D."/>
            <person name="Nusbaum C."/>
            <person name="Birren B."/>
        </authorList>
    </citation>
    <scope>NUCLEOTIDE SEQUENCE [LARGE SCALE GENOMIC DNA]</scope>
    <source>
        <strain evidence="1">4G2_DIV0659</strain>
    </source>
</reference>
<name>A0ABU8IIH5_9ENTE</name>
<proteinExistence type="predicted"/>
<dbReference type="EMBL" id="NGLE02000001">
    <property type="protein sequence ID" value="MEI5995281.1"/>
    <property type="molecule type" value="Genomic_DNA"/>
</dbReference>
<organism evidence="1 2">
    <name type="scientific">Candidatus Enterococcus mansonii</name>
    <dbReference type="NCBI Taxonomy" id="1834181"/>
    <lineage>
        <taxon>Bacteria</taxon>
        <taxon>Bacillati</taxon>
        <taxon>Bacillota</taxon>
        <taxon>Bacilli</taxon>
        <taxon>Lactobacillales</taxon>
        <taxon>Enterococcaceae</taxon>
        <taxon>Enterococcus</taxon>
    </lineage>
</organism>
<accession>A0ABU8IIH5</accession>
<comment type="caution">
    <text evidence="1">The sequence shown here is derived from an EMBL/GenBank/DDBJ whole genome shotgun (WGS) entry which is preliminary data.</text>
</comment>
<protein>
    <submittedName>
        <fullName evidence="1">Uncharacterized protein</fullName>
    </submittedName>
</protein>
<keyword evidence="2" id="KW-1185">Reference proteome</keyword>